<dbReference type="Pfam" id="PF00501">
    <property type="entry name" value="AMP-binding"/>
    <property type="match status" value="1"/>
</dbReference>
<dbReference type="Pfam" id="PF13193">
    <property type="entry name" value="AMP-binding_C"/>
    <property type="match status" value="1"/>
</dbReference>
<sequence>MAALEGFTGGEVALPAVDMISFVYDGGNMNWERPIYYDAADTSRYYSKAKACKVVRQLVAGFRMNGLQPGDCVLVNSFNDEINYTPIVQGIIGAGGIFTGASPAYTFTEISHQMKVAEIKFVITEPELLPNILKAARKANIPNERIWILNNLQSQGKPAGFHAWTDLLSHGEQDWVRITAPQKLASTVACRLMSSGTTGPSKAVNISHQNLMAQYHGVVPPNQCPYERRFVLGSPVFHAAMVPQMHFYHFRDGREVYLYRRFDLNETLRKVAEVRATELILVPAMVIMILADYQANGYDLSSLRSVLIGSAPLDKSIQERFRKVLNPGTRVIQGWGMSEMCCTGTQFNWPEDDSTGSVGRPIPGIDFMLLDKEGNMFREYDKEGELLVRGAMVTQGYHQNPKANAESQLNGWFRTGDICLCDSKSKLWYIVGRAKELIKVRGMQVAPIEIEAILMTHPEIIDAAVIGVEFSAGADQGLSSAEVLRRQASGEIIVAYVVPRKGTKETPLTDDEVVRYAAERLANFKRITGGVRLVDEIPKNAYGKILRHVLKTLYEKEHMGKVVNKARL</sequence>
<proteinExistence type="predicted"/>
<protein>
    <submittedName>
        <fullName evidence="3">Acetyl-CoA synthetase-like protein</fullName>
    </submittedName>
</protein>
<evidence type="ECO:0000313" key="4">
    <source>
        <dbReference type="Proteomes" id="UP000799444"/>
    </source>
</evidence>
<dbReference type="PANTHER" id="PTHR24096:SF265">
    <property type="entry name" value="ENZYME, PUTATIVE (AFU_ORTHOLOGUE AFUA_5G14270)-RELATED"/>
    <property type="match status" value="1"/>
</dbReference>
<comment type="caution">
    <text evidence="3">The sequence shown here is derived from an EMBL/GenBank/DDBJ whole genome shotgun (WGS) entry which is preliminary data.</text>
</comment>
<name>A0A9P4QP41_9PLEO</name>
<dbReference type="Proteomes" id="UP000799444">
    <property type="component" value="Unassembled WGS sequence"/>
</dbReference>
<dbReference type="PANTHER" id="PTHR24096">
    <property type="entry name" value="LONG-CHAIN-FATTY-ACID--COA LIGASE"/>
    <property type="match status" value="1"/>
</dbReference>
<dbReference type="AlphaFoldDB" id="A0A9P4QP41"/>
<evidence type="ECO:0000259" key="1">
    <source>
        <dbReference type="Pfam" id="PF00501"/>
    </source>
</evidence>
<dbReference type="InterPro" id="IPR025110">
    <property type="entry name" value="AMP-bd_C"/>
</dbReference>
<accession>A0A9P4QP41</accession>
<dbReference type="EMBL" id="ML996203">
    <property type="protein sequence ID" value="KAF2731057.1"/>
    <property type="molecule type" value="Genomic_DNA"/>
</dbReference>
<dbReference type="GO" id="GO:0019748">
    <property type="term" value="P:secondary metabolic process"/>
    <property type="evidence" value="ECO:0007669"/>
    <property type="project" value="TreeGrafter"/>
</dbReference>
<dbReference type="Gene3D" id="3.40.50.12780">
    <property type="entry name" value="N-terminal domain of ligase-like"/>
    <property type="match status" value="1"/>
</dbReference>
<keyword evidence="4" id="KW-1185">Reference proteome</keyword>
<dbReference type="OrthoDB" id="6509636at2759"/>
<dbReference type="InterPro" id="IPR000873">
    <property type="entry name" value="AMP-dep_synth/lig_dom"/>
</dbReference>
<dbReference type="SUPFAM" id="SSF56801">
    <property type="entry name" value="Acetyl-CoA synthetase-like"/>
    <property type="match status" value="1"/>
</dbReference>
<reference evidence="3" key="1">
    <citation type="journal article" date="2020" name="Stud. Mycol.">
        <title>101 Dothideomycetes genomes: a test case for predicting lifestyles and emergence of pathogens.</title>
        <authorList>
            <person name="Haridas S."/>
            <person name="Albert R."/>
            <person name="Binder M."/>
            <person name="Bloem J."/>
            <person name="Labutti K."/>
            <person name="Salamov A."/>
            <person name="Andreopoulos B."/>
            <person name="Baker S."/>
            <person name="Barry K."/>
            <person name="Bills G."/>
            <person name="Bluhm B."/>
            <person name="Cannon C."/>
            <person name="Castanera R."/>
            <person name="Culley D."/>
            <person name="Daum C."/>
            <person name="Ezra D."/>
            <person name="Gonzalez J."/>
            <person name="Henrissat B."/>
            <person name="Kuo A."/>
            <person name="Liang C."/>
            <person name="Lipzen A."/>
            <person name="Lutzoni F."/>
            <person name="Magnuson J."/>
            <person name="Mondo S."/>
            <person name="Nolan M."/>
            <person name="Ohm R."/>
            <person name="Pangilinan J."/>
            <person name="Park H.-J."/>
            <person name="Ramirez L."/>
            <person name="Alfaro M."/>
            <person name="Sun H."/>
            <person name="Tritt A."/>
            <person name="Yoshinaga Y."/>
            <person name="Zwiers L.-H."/>
            <person name="Turgeon B."/>
            <person name="Goodwin S."/>
            <person name="Spatafora J."/>
            <person name="Crous P."/>
            <person name="Grigoriev I."/>
        </authorList>
    </citation>
    <scope>NUCLEOTIDE SEQUENCE</scope>
    <source>
        <strain evidence="3">CBS 125425</strain>
    </source>
</reference>
<feature type="domain" description="AMP-dependent synthetase/ligase" evidence="1">
    <location>
        <begin position="42"/>
        <end position="398"/>
    </location>
</feature>
<evidence type="ECO:0000313" key="3">
    <source>
        <dbReference type="EMBL" id="KAF2731057.1"/>
    </source>
</evidence>
<dbReference type="InterPro" id="IPR042099">
    <property type="entry name" value="ANL_N_sf"/>
</dbReference>
<gene>
    <name evidence="3" type="ORF">EJ04DRAFT_579382</name>
</gene>
<dbReference type="Gene3D" id="3.30.300.30">
    <property type="match status" value="1"/>
</dbReference>
<evidence type="ECO:0000259" key="2">
    <source>
        <dbReference type="Pfam" id="PF13193"/>
    </source>
</evidence>
<organism evidence="3 4">
    <name type="scientific">Polyplosphaeria fusca</name>
    <dbReference type="NCBI Taxonomy" id="682080"/>
    <lineage>
        <taxon>Eukaryota</taxon>
        <taxon>Fungi</taxon>
        <taxon>Dikarya</taxon>
        <taxon>Ascomycota</taxon>
        <taxon>Pezizomycotina</taxon>
        <taxon>Dothideomycetes</taxon>
        <taxon>Pleosporomycetidae</taxon>
        <taxon>Pleosporales</taxon>
        <taxon>Tetraplosphaeriaceae</taxon>
        <taxon>Polyplosphaeria</taxon>
    </lineage>
</organism>
<dbReference type="InterPro" id="IPR045851">
    <property type="entry name" value="AMP-bd_C_sf"/>
</dbReference>
<feature type="domain" description="AMP-binding enzyme C-terminal" evidence="2">
    <location>
        <begin position="489"/>
        <end position="544"/>
    </location>
</feature>
<dbReference type="GO" id="GO:0016405">
    <property type="term" value="F:CoA-ligase activity"/>
    <property type="evidence" value="ECO:0007669"/>
    <property type="project" value="TreeGrafter"/>
</dbReference>